<evidence type="ECO:0000256" key="1">
    <source>
        <dbReference type="ARBA" id="ARBA00004651"/>
    </source>
</evidence>
<keyword evidence="5 7" id="KW-0472">Membrane</keyword>
<dbReference type="PANTHER" id="PTHR30625:SF17">
    <property type="entry name" value="TOLQ-RELATED"/>
    <property type="match status" value="1"/>
</dbReference>
<evidence type="ECO:0000256" key="2">
    <source>
        <dbReference type="ARBA" id="ARBA00022475"/>
    </source>
</evidence>
<dbReference type="OrthoDB" id="4045at2"/>
<dbReference type="RefSeq" id="WP_147145422.1">
    <property type="nucleotide sequence ID" value="NZ_BJXN01000002.1"/>
</dbReference>
<comment type="caution">
    <text evidence="9">The sequence shown here is derived from an EMBL/GenBank/DDBJ whole genome shotgun (WGS) entry which is preliminary data.</text>
</comment>
<evidence type="ECO:0000259" key="8">
    <source>
        <dbReference type="Pfam" id="PF01618"/>
    </source>
</evidence>
<keyword evidence="2" id="KW-1003">Cell membrane</keyword>
<keyword evidence="6" id="KW-0653">Protein transport</keyword>
<feature type="transmembrane region" description="Helical" evidence="7">
    <location>
        <begin position="6"/>
        <end position="26"/>
    </location>
</feature>
<name>A0A511RHD6_9DEIN</name>
<dbReference type="AlphaFoldDB" id="A0A511RHD6"/>
<protein>
    <submittedName>
        <fullName evidence="9">Biopolymer transporter ExbB</fullName>
    </submittedName>
</protein>
<feature type="transmembrane region" description="Helical" evidence="7">
    <location>
        <begin position="106"/>
        <end position="133"/>
    </location>
</feature>
<evidence type="ECO:0000313" key="10">
    <source>
        <dbReference type="Proteomes" id="UP000321827"/>
    </source>
</evidence>
<evidence type="ECO:0000256" key="4">
    <source>
        <dbReference type="ARBA" id="ARBA00022989"/>
    </source>
</evidence>
<evidence type="ECO:0000256" key="6">
    <source>
        <dbReference type="RuleBase" id="RU004057"/>
    </source>
</evidence>
<dbReference type="InterPro" id="IPR002898">
    <property type="entry name" value="MotA_ExbB_proton_chnl"/>
</dbReference>
<evidence type="ECO:0000256" key="7">
    <source>
        <dbReference type="SAM" id="Phobius"/>
    </source>
</evidence>
<dbReference type="InterPro" id="IPR050790">
    <property type="entry name" value="ExbB/TolQ_transport"/>
</dbReference>
<reference evidence="9 10" key="1">
    <citation type="submission" date="2019-07" db="EMBL/GenBank/DDBJ databases">
        <title>Whole genome shotgun sequence of Oceanithermus desulfurans NBRC 100063.</title>
        <authorList>
            <person name="Hosoyama A."/>
            <person name="Uohara A."/>
            <person name="Ohji S."/>
            <person name="Ichikawa N."/>
        </authorList>
    </citation>
    <scope>NUCLEOTIDE SEQUENCE [LARGE SCALE GENOMIC DNA]</scope>
    <source>
        <strain evidence="9 10">NBRC 100063</strain>
    </source>
</reference>
<sequence>MLQLQQGGWILVFLLLLTLYAAYVFFERYLALRREKIGGERLMREVDASVRRGQVEVALEAARAHGGTLGRFMLAGLARVPFGVTAVDAALKAALLEEESRLARGLGVLSVTAQVAPLLGLLGTVSGMIRAFNVLASQGQTTAKLLAGGIGEALFTTAAGLIVAIPALIAYHYLAGRVDDILSELEQRREELLGILAEVRNGEPQA</sequence>
<dbReference type="GO" id="GO:0005886">
    <property type="term" value="C:plasma membrane"/>
    <property type="evidence" value="ECO:0007669"/>
    <property type="project" value="UniProtKB-SubCell"/>
</dbReference>
<evidence type="ECO:0000313" key="9">
    <source>
        <dbReference type="EMBL" id="GEM89035.1"/>
    </source>
</evidence>
<feature type="transmembrane region" description="Helical" evidence="7">
    <location>
        <begin position="153"/>
        <end position="174"/>
    </location>
</feature>
<keyword evidence="4 7" id="KW-1133">Transmembrane helix</keyword>
<dbReference type="PANTHER" id="PTHR30625">
    <property type="entry name" value="PROTEIN TOLQ"/>
    <property type="match status" value="1"/>
</dbReference>
<accession>A0A511RHD6</accession>
<comment type="similarity">
    <text evidence="6">Belongs to the exbB/tolQ family.</text>
</comment>
<keyword evidence="6" id="KW-0813">Transport</keyword>
<dbReference type="GO" id="GO:0017038">
    <property type="term" value="P:protein import"/>
    <property type="evidence" value="ECO:0007669"/>
    <property type="project" value="TreeGrafter"/>
</dbReference>
<comment type="subcellular location">
    <subcellularLocation>
        <location evidence="1">Cell membrane</location>
        <topology evidence="1">Multi-pass membrane protein</topology>
    </subcellularLocation>
    <subcellularLocation>
        <location evidence="6">Membrane</location>
        <topology evidence="6">Multi-pass membrane protein</topology>
    </subcellularLocation>
</comment>
<dbReference type="Pfam" id="PF01618">
    <property type="entry name" value="MotA_ExbB"/>
    <property type="match status" value="1"/>
</dbReference>
<keyword evidence="3 7" id="KW-0812">Transmembrane</keyword>
<feature type="domain" description="MotA/TolQ/ExbB proton channel" evidence="8">
    <location>
        <begin position="71"/>
        <end position="186"/>
    </location>
</feature>
<evidence type="ECO:0000256" key="5">
    <source>
        <dbReference type="ARBA" id="ARBA00023136"/>
    </source>
</evidence>
<dbReference type="EMBL" id="BJXN01000002">
    <property type="protein sequence ID" value="GEM89035.1"/>
    <property type="molecule type" value="Genomic_DNA"/>
</dbReference>
<organism evidence="9 10">
    <name type="scientific">Oceanithermus desulfurans NBRC 100063</name>
    <dbReference type="NCBI Taxonomy" id="1227550"/>
    <lineage>
        <taxon>Bacteria</taxon>
        <taxon>Thermotogati</taxon>
        <taxon>Deinococcota</taxon>
        <taxon>Deinococci</taxon>
        <taxon>Thermales</taxon>
        <taxon>Thermaceae</taxon>
        <taxon>Oceanithermus</taxon>
    </lineage>
</organism>
<dbReference type="Proteomes" id="UP000321827">
    <property type="component" value="Unassembled WGS sequence"/>
</dbReference>
<gene>
    <name evidence="9" type="ORF">ODE01S_04690</name>
</gene>
<proteinExistence type="inferred from homology"/>
<evidence type="ECO:0000256" key="3">
    <source>
        <dbReference type="ARBA" id="ARBA00022692"/>
    </source>
</evidence>